<sequence length="190" mass="21527">MEIQTACADQFDQVVALMTVAFVDDPVCRYLYPDIGQYRKHFPEYVRIYGMPGLQQGGTHIVENTGAALWVPPNAHPDEEALDDLLARSVAKEAKPELFEVYAEFDRAHPREAHWFLPLMGVDPFARGQGVGAALMQYGLNICDEDGTLAYLESTKPENVPFYERFGFRRYHLIDVGRHPPVTTMVRAPR</sequence>
<comment type="caution">
    <text evidence="2">The sequence shown here is derived from an EMBL/GenBank/DDBJ whole genome shotgun (WGS) entry which is preliminary data.</text>
</comment>
<evidence type="ECO:0000259" key="1">
    <source>
        <dbReference type="PROSITE" id="PS51186"/>
    </source>
</evidence>
<dbReference type="PANTHER" id="PTHR42791:SF1">
    <property type="entry name" value="N-ACETYLTRANSFERASE DOMAIN-CONTAINING PROTEIN"/>
    <property type="match status" value="1"/>
</dbReference>
<evidence type="ECO:0000313" key="3">
    <source>
        <dbReference type="Proteomes" id="UP000619079"/>
    </source>
</evidence>
<dbReference type="InterPro" id="IPR016181">
    <property type="entry name" value="Acyl_CoA_acyltransferase"/>
</dbReference>
<reference evidence="2" key="1">
    <citation type="submission" date="2020-12" db="EMBL/GenBank/DDBJ databases">
        <title>Sedimentitalea sp. nov., isolated from sand in Incheon.</title>
        <authorList>
            <person name="Kim W."/>
        </authorList>
    </citation>
    <scope>NUCLEOTIDE SEQUENCE</scope>
    <source>
        <strain evidence="2">CAU 1593</strain>
    </source>
</reference>
<name>A0A8J7J5D2_9RHOB</name>
<organism evidence="2 3">
    <name type="scientific">Sedimentitalea arenosa</name>
    <dbReference type="NCBI Taxonomy" id="2798803"/>
    <lineage>
        <taxon>Bacteria</taxon>
        <taxon>Pseudomonadati</taxon>
        <taxon>Pseudomonadota</taxon>
        <taxon>Alphaproteobacteria</taxon>
        <taxon>Rhodobacterales</taxon>
        <taxon>Paracoccaceae</taxon>
        <taxon>Sedimentitalea</taxon>
    </lineage>
</organism>
<dbReference type="RefSeq" id="WP_199023089.1">
    <property type="nucleotide sequence ID" value="NZ_JAELVR010000001.1"/>
</dbReference>
<gene>
    <name evidence="2" type="ORF">JF290_02205</name>
</gene>
<protein>
    <submittedName>
        <fullName evidence="2">GNAT family N-acetyltransferase</fullName>
    </submittedName>
</protein>
<proteinExistence type="predicted"/>
<dbReference type="InterPro" id="IPR000182">
    <property type="entry name" value="GNAT_dom"/>
</dbReference>
<evidence type="ECO:0000313" key="2">
    <source>
        <dbReference type="EMBL" id="MBJ6370327.1"/>
    </source>
</evidence>
<accession>A0A8J7J5D2</accession>
<dbReference type="SUPFAM" id="SSF55729">
    <property type="entry name" value="Acyl-CoA N-acyltransferases (Nat)"/>
    <property type="match status" value="1"/>
</dbReference>
<dbReference type="Gene3D" id="3.40.630.30">
    <property type="match status" value="1"/>
</dbReference>
<keyword evidence="3" id="KW-1185">Reference proteome</keyword>
<dbReference type="InterPro" id="IPR052523">
    <property type="entry name" value="Trichothecene_AcTrans"/>
</dbReference>
<feature type="domain" description="N-acetyltransferase" evidence="1">
    <location>
        <begin position="49"/>
        <end position="190"/>
    </location>
</feature>
<dbReference type="PROSITE" id="PS51186">
    <property type="entry name" value="GNAT"/>
    <property type="match status" value="1"/>
</dbReference>
<dbReference type="PANTHER" id="PTHR42791">
    <property type="entry name" value="GNAT FAMILY ACETYLTRANSFERASE"/>
    <property type="match status" value="1"/>
</dbReference>
<dbReference type="EMBL" id="JAELVR010000001">
    <property type="protein sequence ID" value="MBJ6370327.1"/>
    <property type="molecule type" value="Genomic_DNA"/>
</dbReference>
<dbReference type="CDD" id="cd04301">
    <property type="entry name" value="NAT_SF"/>
    <property type="match status" value="1"/>
</dbReference>
<dbReference type="AlphaFoldDB" id="A0A8J7J5D2"/>
<dbReference type="GO" id="GO:0016747">
    <property type="term" value="F:acyltransferase activity, transferring groups other than amino-acyl groups"/>
    <property type="evidence" value="ECO:0007669"/>
    <property type="project" value="InterPro"/>
</dbReference>
<dbReference type="Pfam" id="PF13508">
    <property type="entry name" value="Acetyltransf_7"/>
    <property type="match status" value="1"/>
</dbReference>
<dbReference type="Proteomes" id="UP000619079">
    <property type="component" value="Unassembled WGS sequence"/>
</dbReference>